<keyword evidence="3" id="KW-1185">Reference proteome</keyword>
<gene>
    <name evidence="2" type="ORF">Scep_026635</name>
</gene>
<feature type="region of interest" description="Disordered" evidence="1">
    <location>
        <begin position="48"/>
        <end position="78"/>
    </location>
</feature>
<name>A0AAP0EKI4_9MAGN</name>
<dbReference type="AlphaFoldDB" id="A0AAP0EKI4"/>
<accession>A0AAP0EKI4</accession>
<reference evidence="2 3" key="1">
    <citation type="submission" date="2024-01" db="EMBL/GenBank/DDBJ databases">
        <title>Genome assemblies of Stephania.</title>
        <authorList>
            <person name="Yang L."/>
        </authorList>
    </citation>
    <scope>NUCLEOTIDE SEQUENCE [LARGE SCALE GENOMIC DNA]</scope>
    <source>
        <strain evidence="2">JXDWG</strain>
        <tissue evidence="2">Leaf</tissue>
    </source>
</reference>
<evidence type="ECO:0000256" key="1">
    <source>
        <dbReference type="SAM" id="MobiDB-lite"/>
    </source>
</evidence>
<organism evidence="2 3">
    <name type="scientific">Stephania cephalantha</name>
    <dbReference type="NCBI Taxonomy" id="152367"/>
    <lineage>
        <taxon>Eukaryota</taxon>
        <taxon>Viridiplantae</taxon>
        <taxon>Streptophyta</taxon>
        <taxon>Embryophyta</taxon>
        <taxon>Tracheophyta</taxon>
        <taxon>Spermatophyta</taxon>
        <taxon>Magnoliopsida</taxon>
        <taxon>Ranunculales</taxon>
        <taxon>Menispermaceae</taxon>
        <taxon>Menispermoideae</taxon>
        <taxon>Cissampelideae</taxon>
        <taxon>Stephania</taxon>
    </lineage>
</organism>
<feature type="compositionally biased region" description="Polar residues" evidence="1">
    <location>
        <begin position="66"/>
        <end position="76"/>
    </location>
</feature>
<evidence type="ECO:0000313" key="3">
    <source>
        <dbReference type="Proteomes" id="UP001419268"/>
    </source>
</evidence>
<protein>
    <submittedName>
        <fullName evidence="2">Uncharacterized protein</fullName>
    </submittedName>
</protein>
<sequence>MNLPILDLKCIEGNALFDGTINEKYNIGREEQQDFTLFDHISSHSSKKNSFIKKNQQLKARKTRQDQSGNADSNEASLAPEQGIQLEIMGIFEKAVSAVRYTEWLGKQQKIEKKITLVIKQQKIEKKNSHVQSNNNEKILLKKISTKNLLK</sequence>
<dbReference type="EMBL" id="JBBNAG010000011">
    <property type="protein sequence ID" value="KAK9095166.1"/>
    <property type="molecule type" value="Genomic_DNA"/>
</dbReference>
<proteinExistence type="predicted"/>
<dbReference type="Proteomes" id="UP001419268">
    <property type="component" value="Unassembled WGS sequence"/>
</dbReference>
<comment type="caution">
    <text evidence="2">The sequence shown here is derived from an EMBL/GenBank/DDBJ whole genome shotgun (WGS) entry which is preliminary data.</text>
</comment>
<evidence type="ECO:0000313" key="2">
    <source>
        <dbReference type="EMBL" id="KAK9095166.1"/>
    </source>
</evidence>